<reference evidence="1" key="2">
    <citation type="journal article" date="2015" name="Data Brief">
        <title>Shoot transcriptome of the giant reed, Arundo donax.</title>
        <authorList>
            <person name="Barrero R.A."/>
            <person name="Guerrero F.D."/>
            <person name="Moolhuijzen P."/>
            <person name="Goolsby J.A."/>
            <person name="Tidwell J."/>
            <person name="Bellgard S.E."/>
            <person name="Bellgard M.I."/>
        </authorList>
    </citation>
    <scope>NUCLEOTIDE SEQUENCE</scope>
    <source>
        <tissue evidence="1">Shoot tissue taken approximately 20 cm above the soil surface</tissue>
    </source>
</reference>
<accession>A0A0A9B8I9</accession>
<protein>
    <submittedName>
        <fullName evidence="1">Uncharacterized protein</fullName>
    </submittedName>
</protein>
<organism evidence="1">
    <name type="scientific">Arundo donax</name>
    <name type="common">Giant reed</name>
    <name type="synonym">Donax arundinaceus</name>
    <dbReference type="NCBI Taxonomy" id="35708"/>
    <lineage>
        <taxon>Eukaryota</taxon>
        <taxon>Viridiplantae</taxon>
        <taxon>Streptophyta</taxon>
        <taxon>Embryophyta</taxon>
        <taxon>Tracheophyta</taxon>
        <taxon>Spermatophyta</taxon>
        <taxon>Magnoliopsida</taxon>
        <taxon>Liliopsida</taxon>
        <taxon>Poales</taxon>
        <taxon>Poaceae</taxon>
        <taxon>PACMAD clade</taxon>
        <taxon>Arundinoideae</taxon>
        <taxon>Arundineae</taxon>
        <taxon>Arundo</taxon>
    </lineage>
</organism>
<evidence type="ECO:0000313" key="1">
    <source>
        <dbReference type="EMBL" id="JAD58498.1"/>
    </source>
</evidence>
<sequence length="47" mass="5497">MGSTRCGLNTVKITNLQISWLGRGMRMDQGIVHRFWRSRDGSHDKYM</sequence>
<dbReference type="AlphaFoldDB" id="A0A0A9B8I9"/>
<reference evidence="1" key="1">
    <citation type="submission" date="2014-09" db="EMBL/GenBank/DDBJ databases">
        <authorList>
            <person name="Magalhaes I.L.F."/>
            <person name="Oliveira U."/>
            <person name="Santos F.R."/>
            <person name="Vidigal T.H.D.A."/>
            <person name="Brescovit A.D."/>
            <person name="Santos A.J."/>
        </authorList>
    </citation>
    <scope>NUCLEOTIDE SEQUENCE</scope>
    <source>
        <tissue evidence="1">Shoot tissue taken approximately 20 cm above the soil surface</tissue>
    </source>
</reference>
<dbReference type="EMBL" id="GBRH01239397">
    <property type="protein sequence ID" value="JAD58498.1"/>
    <property type="molecule type" value="Transcribed_RNA"/>
</dbReference>
<proteinExistence type="predicted"/>
<name>A0A0A9B8I9_ARUDO</name>